<keyword evidence="5" id="KW-1185">Reference proteome</keyword>
<proteinExistence type="predicted"/>
<gene>
    <name evidence="4" type="primary">tsc1a</name>
</gene>
<dbReference type="Ensembl" id="ENSSRHT00000041201.1">
    <property type="protein sequence ID" value="ENSSRHP00000040055.1"/>
    <property type="gene ID" value="ENSSRHG00000020386.1"/>
</dbReference>
<organism evidence="4 5">
    <name type="scientific">Sinocyclocheilus rhinocerous</name>
    <dbReference type="NCBI Taxonomy" id="307959"/>
    <lineage>
        <taxon>Eukaryota</taxon>
        <taxon>Metazoa</taxon>
        <taxon>Chordata</taxon>
        <taxon>Craniata</taxon>
        <taxon>Vertebrata</taxon>
        <taxon>Euteleostomi</taxon>
        <taxon>Actinopterygii</taxon>
        <taxon>Neopterygii</taxon>
        <taxon>Teleostei</taxon>
        <taxon>Ostariophysi</taxon>
        <taxon>Cypriniformes</taxon>
        <taxon>Cyprinidae</taxon>
        <taxon>Cyprininae</taxon>
        <taxon>Sinocyclocheilus</taxon>
    </lineage>
</organism>
<dbReference type="GO" id="GO:0051726">
    <property type="term" value="P:regulation of cell cycle"/>
    <property type="evidence" value="ECO:0007669"/>
    <property type="project" value="TreeGrafter"/>
</dbReference>
<dbReference type="AlphaFoldDB" id="A0A673IQQ2"/>
<dbReference type="InterPro" id="IPR007483">
    <property type="entry name" value="Hamartin"/>
</dbReference>
<keyword evidence="3" id="KW-0812">Transmembrane</keyword>
<feature type="region of interest" description="Disordered" evidence="2">
    <location>
        <begin position="571"/>
        <end position="594"/>
    </location>
</feature>
<dbReference type="PANTHER" id="PTHR15154">
    <property type="entry name" value="HAMARTIN"/>
    <property type="match status" value="1"/>
</dbReference>
<dbReference type="Proteomes" id="UP000472270">
    <property type="component" value="Unassembled WGS sequence"/>
</dbReference>
<protein>
    <submittedName>
        <fullName evidence="4">Hamartin-like</fullName>
    </submittedName>
</protein>
<keyword evidence="3" id="KW-1133">Transmembrane helix</keyword>
<sequence>MAKDQPNAFDLVPLLGSTDLHELEQVKNLLQETLSADKGTMLLNSLVDNFLETSSSQAVDILSSVREPHDKYLLDKMNECMGKQSCRLSTITLLGHIVRKQPPWIHKIARFPLLASLLKCLKADSDVVVLITGVLVLIALLPMIPQTNKQLLCEYFDIFGRLAAWNKRHPGHAHGVFAVHLHASVYSLFHRLYGMYPCNFISYLRAHYSMKENVDTFEEVVKVRFYLSWKRFEPHDIVIECAKISLDSKEASSEEGYSSLSDHIPRRSVDHSRSCSELSIHEITSVTPMAAVRQSLSLSLPYLTVTQDSGSSAQTLNHQSDRMNSSGTKEEMWSPSSVCGMTTPPSSRGMSPTTVSDVSHSASHLSGRIHSTSGDGKWTLSPSTPSGSSPLPSLSEEIGQPAQNTSKHGENIISEEILSLTLGRLDFGTRPGLDSSFSGSLDTLLSSHPSHEQNLVSTPNRVESAKGGGEQQPWSFWPTFTPIENGKSSNRYLSDLTKGSMPYEPLFDLALPKVASLFLERKTTEAIRRAEEVSEHQEELEGEDFSATSPLEVLDRVIQQGHDTHEKVLKRTLSSQSQSADPHSGGKQHSNKGKDELGMLRSQLLLLHNQLLYERHKREQHALRNRRLFGRIVNTTALEEQNNSMKTQLKLQDIEIKTVQVSLKEEQRRSRHIQEDRDALVNQLQTQIQQLQKERNDYYSKMQELKSDLQENQKKVGEMEAELQKANNKVCNMGHMLSQLSIKLNNSENMEQQMAFLNKQLLLLAEANKLCVEEIDRLGPEVSKELNMLQASSLREVERLRQSSLQQSQRLEAAQQRITDLETQLPKKEQVIREQKKLLENVKSQAMEQLQASENRYLAQKHITQALQSELLELYSQIELKNLNTKSPAEPTSEPNSPPNQRPNGNSTGPSAPSLSADPVKKEEGMHVFINGEISAGSPQTPTALINGSQEDLSALTRSFPALPCDSPLAVGSYPSTGSFLGKRAREMFRNKSESHYEGEPAAFTCLSKDLKVEAITDPTESVELEEATEQADLQPMDRPRAYNIQRRRQQDLRIMDYNETHHEH</sequence>
<feature type="compositionally biased region" description="Polar residues" evidence="2">
    <location>
        <begin position="334"/>
        <end position="374"/>
    </location>
</feature>
<dbReference type="GO" id="GO:0032007">
    <property type="term" value="P:negative regulation of TOR signaling"/>
    <property type="evidence" value="ECO:0007669"/>
    <property type="project" value="TreeGrafter"/>
</dbReference>
<feature type="region of interest" description="Disordered" evidence="2">
    <location>
        <begin position="885"/>
        <end position="918"/>
    </location>
</feature>
<evidence type="ECO:0000256" key="1">
    <source>
        <dbReference type="SAM" id="Coils"/>
    </source>
</evidence>
<feature type="region of interest" description="Disordered" evidence="2">
    <location>
        <begin position="448"/>
        <end position="475"/>
    </location>
</feature>
<feature type="region of interest" description="Disordered" evidence="2">
    <location>
        <begin position="308"/>
        <end position="409"/>
    </location>
</feature>
<dbReference type="GO" id="GO:0033596">
    <property type="term" value="C:TSC1-TSC2 complex"/>
    <property type="evidence" value="ECO:0007669"/>
    <property type="project" value="TreeGrafter"/>
</dbReference>
<feature type="compositionally biased region" description="Polar residues" evidence="2">
    <location>
        <begin position="572"/>
        <end position="581"/>
    </location>
</feature>
<evidence type="ECO:0000256" key="2">
    <source>
        <dbReference type="SAM" id="MobiDB-lite"/>
    </source>
</evidence>
<feature type="compositionally biased region" description="Polar residues" evidence="2">
    <location>
        <begin position="902"/>
        <end position="914"/>
    </location>
</feature>
<evidence type="ECO:0000256" key="3">
    <source>
        <dbReference type="SAM" id="Phobius"/>
    </source>
</evidence>
<keyword evidence="3" id="KW-0472">Membrane</keyword>
<feature type="compositionally biased region" description="Acidic residues" evidence="2">
    <location>
        <begin position="1021"/>
        <end position="1030"/>
    </location>
</feature>
<feature type="coiled-coil region" evidence="1">
    <location>
        <begin position="794"/>
        <end position="856"/>
    </location>
</feature>
<name>A0A673IQQ2_9TELE</name>
<feature type="coiled-coil region" evidence="1">
    <location>
        <begin position="663"/>
        <end position="767"/>
    </location>
</feature>
<evidence type="ECO:0000313" key="5">
    <source>
        <dbReference type="Proteomes" id="UP000472270"/>
    </source>
</evidence>
<feature type="region of interest" description="Disordered" evidence="2">
    <location>
        <begin position="1020"/>
        <end position="1065"/>
    </location>
</feature>
<reference evidence="4" key="1">
    <citation type="submission" date="2025-08" db="UniProtKB">
        <authorList>
            <consortium name="Ensembl"/>
        </authorList>
    </citation>
    <scope>IDENTIFICATION</scope>
</reference>
<feature type="compositionally biased region" description="Polar residues" evidence="2">
    <location>
        <begin position="448"/>
        <end position="461"/>
    </location>
</feature>
<feature type="compositionally biased region" description="Low complexity" evidence="2">
    <location>
        <begin position="379"/>
        <end position="395"/>
    </location>
</feature>
<reference evidence="4" key="2">
    <citation type="submission" date="2025-09" db="UniProtKB">
        <authorList>
            <consortium name="Ensembl"/>
        </authorList>
    </citation>
    <scope>IDENTIFICATION</scope>
</reference>
<feature type="transmembrane region" description="Helical" evidence="3">
    <location>
        <begin position="127"/>
        <end position="144"/>
    </location>
</feature>
<dbReference type="PANTHER" id="PTHR15154:SF2">
    <property type="entry name" value="HAMARTIN"/>
    <property type="match status" value="1"/>
</dbReference>
<evidence type="ECO:0000313" key="4">
    <source>
        <dbReference type="Ensembl" id="ENSSRHP00000040055.1"/>
    </source>
</evidence>
<dbReference type="GO" id="GO:0008285">
    <property type="term" value="P:negative regulation of cell population proliferation"/>
    <property type="evidence" value="ECO:0007669"/>
    <property type="project" value="TreeGrafter"/>
</dbReference>
<dbReference type="Pfam" id="PF04388">
    <property type="entry name" value="Hamartin"/>
    <property type="match status" value="3"/>
</dbReference>
<feature type="compositionally biased region" description="Basic and acidic residues" evidence="2">
    <location>
        <begin position="1049"/>
        <end position="1065"/>
    </location>
</feature>
<accession>A0A673IQQ2</accession>
<keyword evidence="1" id="KW-0175">Coiled coil</keyword>
<feature type="compositionally biased region" description="Polar residues" evidence="2">
    <location>
        <begin position="308"/>
        <end position="327"/>
    </location>
</feature>